<feature type="region of interest" description="Disordered" evidence="1">
    <location>
        <begin position="173"/>
        <end position="205"/>
    </location>
</feature>
<feature type="signal peptide" evidence="3">
    <location>
        <begin position="1"/>
        <end position="21"/>
    </location>
</feature>
<evidence type="ECO:0000256" key="2">
    <source>
        <dbReference type="SAM" id="Phobius"/>
    </source>
</evidence>
<comment type="caution">
    <text evidence="4">The sequence shown here is derived from an EMBL/GenBank/DDBJ whole genome shotgun (WGS) entry which is preliminary data.</text>
</comment>
<feature type="compositionally biased region" description="Low complexity" evidence="1">
    <location>
        <begin position="173"/>
        <end position="187"/>
    </location>
</feature>
<feature type="compositionally biased region" description="Polar residues" evidence="1">
    <location>
        <begin position="188"/>
        <end position="205"/>
    </location>
</feature>
<feature type="chain" id="PRO_5034729938" evidence="3">
    <location>
        <begin position="22"/>
        <end position="237"/>
    </location>
</feature>
<dbReference type="Proteomes" id="UP000664534">
    <property type="component" value="Unassembled WGS sequence"/>
</dbReference>
<protein>
    <submittedName>
        <fullName evidence="4">Uncharacterized protein</fullName>
    </submittedName>
</protein>
<evidence type="ECO:0000256" key="1">
    <source>
        <dbReference type="SAM" id="MobiDB-lite"/>
    </source>
</evidence>
<sequence>MFATSLLAASSLLFLLPSAFAQSSPYSKFIADANSLLAAATGTDLSQLNALYSWQATQTAVPSGDVDSQYQDYLDAYMTTTSAPLPSWVTAIPSSLQPIATSFLQAEASLVVQDIAPLVSQNNNAESIYSAGQAAPTLTSSNVNAAPTSAPSAPASSSFVSGPMNVTTSQVSGNGTALTGSATSTASVPNTPITTASGSPTKSVTGPSATFKGGAERTAGVAVVAAVVGILGVVVLL</sequence>
<keyword evidence="3" id="KW-0732">Signal</keyword>
<organism evidence="4 5">
    <name type="scientific">Imshaugia aleurites</name>
    <dbReference type="NCBI Taxonomy" id="172621"/>
    <lineage>
        <taxon>Eukaryota</taxon>
        <taxon>Fungi</taxon>
        <taxon>Dikarya</taxon>
        <taxon>Ascomycota</taxon>
        <taxon>Pezizomycotina</taxon>
        <taxon>Lecanoromycetes</taxon>
        <taxon>OSLEUM clade</taxon>
        <taxon>Lecanoromycetidae</taxon>
        <taxon>Lecanorales</taxon>
        <taxon>Lecanorineae</taxon>
        <taxon>Parmeliaceae</taxon>
        <taxon>Imshaugia</taxon>
    </lineage>
</organism>
<evidence type="ECO:0000313" key="4">
    <source>
        <dbReference type="EMBL" id="CAF9918618.1"/>
    </source>
</evidence>
<keyword evidence="5" id="KW-1185">Reference proteome</keyword>
<dbReference type="AlphaFoldDB" id="A0A8H3F6I7"/>
<keyword evidence="2" id="KW-0812">Transmembrane</keyword>
<dbReference type="EMBL" id="CAJPDT010000021">
    <property type="protein sequence ID" value="CAF9918618.1"/>
    <property type="molecule type" value="Genomic_DNA"/>
</dbReference>
<proteinExistence type="predicted"/>
<accession>A0A8H3F6I7</accession>
<reference evidence="4" key="1">
    <citation type="submission" date="2021-03" db="EMBL/GenBank/DDBJ databases">
        <authorList>
            <person name="Tagirdzhanova G."/>
        </authorList>
    </citation>
    <scope>NUCLEOTIDE SEQUENCE</scope>
</reference>
<dbReference type="OrthoDB" id="5385830at2759"/>
<feature type="transmembrane region" description="Helical" evidence="2">
    <location>
        <begin position="218"/>
        <end position="236"/>
    </location>
</feature>
<keyword evidence="2" id="KW-1133">Transmembrane helix</keyword>
<evidence type="ECO:0000256" key="3">
    <source>
        <dbReference type="SAM" id="SignalP"/>
    </source>
</evidence>
<name>A0A8H3F6I7_9LECA</name>
<gene>
    <name evidence="4" type="ORF">IMSHALPRED_004359</name>
</gene>
<evidence type="ECO:0000313" key="5">
    <source>
        <dbReference type="Proteomes" id="UP000664534"/>
    </source>
</evidence>
<keyword evidence="2" id="KW-0472">Membrane</keyword>